<evidence type="ECO:0000259" key="4">
    <source>
        <dbReference type="Pfam" id="PF07804"/>
    </source>
</evidence>
<keyword evidence="2" id="KW-0808">Transferase</keyword>
<keyword evidence="7" id="KW-1185">Reference proteome</keyword>
<dbReference type="Proteomes" id="UP000280696">
    <property type="component" value="Unassembled WGS sequence"/>
</dbReference>
<evidence type="ECO:0000259" key="5">
    <source>
        <dbReference type="Pfam" id="PF13657"/>
    </source>
</evidence>
<dbReference type="GO" id="GO:0004674">
    <property type="term" value="F:protein serine/threonine kinase activity"/>
    <property type="evidence" value="ECO:0007669"/>
    <property type="project" value="TreeGrafter"/>
</dbReference>
<comment type="similarity">
    <text evidence="1">Belongs to the HipA Ser/Thr kinase family.</text>
</comment>
<dbReference type="InterPro" id="IPR017508">
    <property type="entry name" value="HipA_N1"/>
</dbReference>
<gene>
    <name evidence="6" type="ORF">D7V94_18375</name>
</gene>
<evidence type="ECO:0000256" key="3">
    <source>
        <dbReference type="ARBA" id="ARBA00022777"/>
    </source>
</evidence>
<reference evidence="6 7" key="1">
    <citation type="submission" date="2018-09" db="EMBL/GenBank/DDBJ databases">
        <title>Murine metabolic-syndrome-specific gut microbial biobank.</title>
        <authorList>
            <person name="Liu C."/>
        </authorList>
    </citation>
    <scope>NUCLEOTIDE SEQUENCE [LARGE SCALE GENOMIC DNA]</scope>
    <source>
        <strain evidence="6 7">0.1xD8-82</strain>
    </source>
</reference>
<dbReference type="RefSeq" id="WP_120471763.1">
    <property type="nucleotide sequence ID" value="NZ_RAYQ01000023.1"/>
</dbReference>
<organism evidence="6 7">
    <name type="scientific">Parablautia intestinalis</name>
    <dbReference type="NCBI Taxonomy" id="2320100"/>
    <lineage>
        <taxon>Bacteria</taxon>
        <taxon>Bacillati</taxon>
        <taxon>Bacillota</taxon>
        <taxon>Clostridia</taxon>
        <taxon>Lachnospirales</taxon>
        <taxon>Lachnospiraceae</taxon>
        <taxon>Parablautia</taxon>
    </lineage>
</organism>
<evidence type="ECO:0000256" key="2">
    <source>
        <dbReference type="ARBA" id="ARBA00022679"/>
    </source>
</evidence>
<dbReference type="PANTHER" id="PTHR37419:SF8">
    <property type="entry name" value="TOXIN YJJJ"/>
    <property type="match status" value="1"/>
</dbReference>
<comment type="caution">
    <text evidence="6">The sequence shown here is derived from an EMBL/GenBank/DDBJ whole genome shotgun (WGS) entry which is preliminary data.</text>
</comment>
<dbReference type="InterPro" id="IPR052028">
    <property type="entry name" value="HipA_Ser/Thr_kinase"/>
</dbReference>
<dbReference type="OrthoDB" id="9805913at2"/>
<protein>
    <submittedName>
        <fullName evidence="6">Type II toxin-antitoxin system HipA family toxin</fullName>
    </submittedName>
</protein>
<keyword evidence="3" id="KW-0418">Kinase</keyword>
<evidence type="ECO:0000313" key="7">
    <source>
        <dbReference type="Proteomes" id="UP000280696"/>
    </source>
</evidence>
<accession>A0A3A9ACK1</accession>
<name>A0A3A9ACK1_9FIRM</name>
<dbReference type="PANTHER" id="PTHR37419">
    <property type="entry name" value="SERINE/THREONINE-PROTEIN KINASE TOXIN HIPA"/>
    <property type="match status" value="1"/>
</dbReference>
<dbReference type="Gene3D" id="1.10.1070.20">
    <property type="match status" value="1"/>
</dbReference>
<sequence>MNRIEQLTVFYHDKKVGRLAVYKKHLTAFEYDREWMQRGFSISPFSLPLKKGVFIAKSEPFEGIFGIFADSLPDGFGRLLVDRFLLQNNVNPMETGNLSRLAIVGSSGMGALTYKPDIAMQTKEQNPDLDTIAAQCSKILKTNFCENLDQLFRLGGFSGGARPKILTSIEDEDWIIKFPSSGDSENIGKQEYDYSVCAKACGIPMAETRIFPSAHCQGYFGTKRFDRKKDREGGKEKIHMISAGALLETSHRVPNLDYHLLMRLTLEITKSFAEVEKLYRLMCFNVFAHNRDDHSKNFSYLYNEEKGGWVLAPAYDLTYSYSLNGEHATTINGEGRNPGLRELLEVAQNIGIKKAKAEATAIQIKDCVQEMLGEYLLG</sequence>
<dbReference type="InterPro" id="IPR012893">
    <property type="entry name" value="HipA-like_C"/>
</dbReference>
<feature type="domain" description="HipA N-terminal subdomain 1" evidence="5">
    <location>
        <begin position="7"/>
        <end position="114"/>
    </location>
</feature>
<evidence type="ECO:0000313" key="6">
    <source>
        <dbReference type="EMBL" id="RKI89420.1"/>
    </source>
</evidence>
<dbReference type="GO" id="GO:0005829">
    <property type="term" value="C:cytosol"/>
    <property type="evidence" value="ECO:0007669"/>
    <property type="project" value="TreeGrafter"/>
</dbReference>
<feature type="domain" description="HipA-like C-terminal" evidence="4">
    <location>
        <begin position="159"/>
        <end position="368"/>
    </location>
</feature>
<evidence type="ECO:0000256" key="1">
    <source>
        <dbReference type="ARBA" id="ARBA00010164"/>
    </source>
</evidence>
<dbReference type="AlphaFoldDB" id="A0A3A9ACK1"/>
<proteinExistence type="inferred from homology"/>
<dbReference type="Pfam" id="PF07804">
    <property type="entry name" value="HipA_C"/>
    <property type="match status" value="1"/>
</dbReference>
<dbReference type="EMBL" id="RAYQ01000023">
    <property type="protein sequence ID" value="RKI89420.1"/>
    <property type="molecule type" value="Genomic_DNA"/>
</dbReference>
<dbReference type="Pfam" id="PF13657">
    <property type="entry name" value="Couple_hipA"/>
    <property type="match status" value="1"/>
</dbReference>